<reference evidence="2 3" key="1">
    <citation type="submission" date="2021-06" db="EMBL/GenBank/DDBJ databases">
        <authorList>
            <person name="Palmer J.M."/>
        </authorList>
    </citation>
    <scope>NUCLEOTIDE SEQUENCE [LARGE SCALE GENOMIC DNA]</scope>
    <source>
        <strain evidence="3">if_2019</strain>
        <tissue evidence="2">Muscle</tissue>
    </source>
</reference>
<protein>
    <submittedName>
        <fullName evidence="2">Uncharacterized protein</fullName>
    </submittedName>
</protein>
<dbReference type="Proteomes" id="UP001482620">
    <property type="component" value="Unassembled WGS sequence"/>
</dbReference>
<dbReference type="EMBL" id="JAHRIQ010011761">
    <property type="protein sequence ID" value="MEQ2224047.1"/>
    <property type="molecule type" value="Genomic_DNA"/>
</dbReference>
<accession>A0ABV0SXJ6</accession>
<proteinExistence type="predicted"/>
<evidence type="ECO:0000313" key="2">
    <source>
        <dbReference type="EMBL" id="MEQ2224047.1"/>
    </source>
</evidence>
<gene>
    <name evidence="2" type="ORF">ILYODFUR_003412</name>
</gene>
<keyword evidence="3" id="KW-1185">Reference proteome</keyword>
<evidence type="ECO:0000313" key="3">
    <source>
        <dbReference type="Proteomes" id="UP001482620"/>
    </source>
</evidence>
<evidence type="ECO:0000256" key="1">
    <source>
        <dbReference type="SAM" id="MobiDB-lite"/>
    </source>
</evidence>
<feature type="region of interest" description="Disordered" evidence="1">
    <location>
        <begin position="1"/>
        <end position="23"/>
    </location>
</feature>
<sequence length="146" mass="16065">MNYNGNGGQENVAKQAEGVSDRERPHYQTGSCLFTLSAARISIQLPFCRHSNTVLSNPISMPARLLYADLASGRCLLSDPTCRAAFIGFTTWLACCVPLVAMDANSQAEISRCSAETRKSHKVLSYTQGLKQMVTCYPTELTRNRI</sequence>
<comment type="caution">
    <text evidence="2">The sequence shown here is derived from an EMBL/GenBank/DDBJ whole genome shotgun (WGS) entry which is preliminary data.</text>
</comment>
<name>A0ABV0SXJ6_9TELE</name>
<organism evidence="2 3">
    <name type="scientific">Ilyodon furcidens</name>
    <name type="common">goldbreast splitfin</name>
    <dbReference type="NCBI Taxonomy" id="33524"/>
    <lineage>
        <taxon>Eukaryota</taxon>
        <taxon>Metazoa</taxon>
        <taxon>Chordata</taxon>
        <taxon>Craniata</taxon>
        <taxon>Vertebrata</taxon>
        <taxon>Euteleostomi</taxon>
        <taxon>Actinopterygii</taxon>
        <taxon>Neopterygii</taxon>
        <taxon>Teleostei</taxon>
        <taxon>Neoteleostei</taxon>
        <taxon>Acanthomorphata</taxon>
        <taxon>Ovalentaria</taxon>
        <taxon>Atherinomorphae</taxon>
        <taxon>Cyprinodontiformes</taxon>
        <taxon>Goodeidae</taxon>
        <taxon>Ilyodon</taxon>
    </lineage>
</organism>